<evidence type="ECO:0000256" key="6">
    <source>
        <dbReference type="ARBA" id="ARBA00023211"/>
    </source>
</evidence>
<dbReference type="Gene3D" id="3.90.79.10">
    <property type="entry name" value="Nucleoside Triphosphate Pyrophosphohydrolase"/>
    <property type="match status" value="1"/>
</dbReference>
<dbReference type="RefSeq" id="WP_048514245.1">
    <property type="nucleotide sequence ID" value="NZ_FUXD01000021.1"/>
</dbReference>
<keyword evidence="9" id="KW-1185">Reference proteome</keyword>
<keyword evidence="4 8" id="KW-0378">Hydrolase</keyword>
<organism evidence="8 9">
    <name type="scientific">Megasphaera cerevisiae DSM 20462</name>
    <dbReference type="NCBI Taxonomy" id="1122219"/>
    <lineage>
        <taxon>Bacteria</taxon>
        <taxon>Bacillati</taxon>
        <taxon>Bacillota</taxon>
        <taxon>Negativicutes</taxon>
        <taxon>Veillonellales</taxon>
        <taxon>Veillonellaceae</taxon>
        <taxon>Megasphaera</taxon>
    </lineage>
</organism>
<dbReference type="InterPro" id="IPR015797">
    <property type="entry name" value="NUDIX_hydrolase-like_dom_sf"/>
</dbReference>
<comment type="cofactor">
    <cofactor evidence="1">
        <name>Mn(2+)</name>
        <dbReference type="ChEBI" id="CHEBI:29035"/>
    </cofactor>
</comment>
<dbReference type="CDD" id="cd03426">
    <property type="entry name" value="NUDIX_CoAse_Nudt7"/>
    <property type="match status" value="1"/>
</dbReference>
<keyword evidence="3" id="KW-0479">Metal-binding</keyword>
<name>A0A0J6ZNQ3_9FIRM</name>
<feature type="domain" description="Nudix hydrolase" evidence="7">
    <location>
        <begin position="21"/>
        <end position="152"/>
    </location>
</feature>
<evidence type="ECO:0000313" key="8">
    <source>
        <dbReference type="EMBL" id="KMO86496.1"/>
    </source>
</evidence>
<dbReference type="InParanoid" id="A0A0J6ZNQ3"/>
<dbReference type="Proteomes" id="UP000036503">
    <property type="component" value="Unassembled WGS sequence"/>
</dbReference>
<dbReference type="AlphaFoldDB" id="A0A0J6ZNQ3"/>
<dbReference type="PANTHER" id="PTHR12992">
    <property type="entry name" value="NUDIX HYDROLASE"/>
    <property type="match status" value="1"/>
</dbReference>
<dbReference type="GO" id="GO:0046872">
    <property type="term" value="F:metal ion binding"/>
    <property type="evidence" value="ECO:0007669"/>
    <property type="project" value="UniProtKB-KW"/>
</dbReference>
<dbReference type="InterPro" id="IPR045121">
    <property type="entry name" value="CoAse"/>
</dbReference>
<dbReference type="PROSITE" id="PS51462">
    <property type="entry name" value="NUDIX"/>
    <property type="match status" value="1"/>
</dbReference>
<evidence type="ECO:0000256" key="5">
    <source>
        <dbReference type="ARBA" id="ARBA00022842"/>
    </source>
</evidence>
<evidence type="ECO:0000259" key="7">
    <source>
        <dbReference type="PROSITE" id="PS51462"/>
    </source>
</evidence>
<comment type="caution">
    <text evidence="8">The sequence shown here is derived from an EMBL/GenBank/DDBJ whole genome shotgun (WGS) entry which is preliminary data.</text>
</comment>
<evidence type="ECO:0000256" key="4">
    <source>
        <dbReference type="ARBA" id="ARBA00022801"/>
    </source>
</evidence>
<sequence>MTRYEAWPERVVRQNLCMNNKLCAVVVPVIYIDGAAHLVFEVRSSTLDWQPGEICFPGGAIEPSDDSAEAAALRETEEELGIHSSRMYVWGPLDYVESPVGVTVWPFAAYLDTTAFKLSKNEIDHIFTVPVGWFEDHKPTEAKIELATRPADGFPVGLELSGQTEWEKRQTYNVYIYHYNGYKIWGITAHIIRNFLDIQRQMAGSADEAALQK</sequence>
<evidence type="ECO:0000256" key="1">
    <source>
        <dbReference type="ARBA" id="ARBA00001936"/>
    </source>
</evidence>
<dbReference type="GO" id="GO:0010945">
    <property type="term" value="F:coenzyme A diphosphatase activity"/>
    <property type="evidence" value="ECO:0007669"/>
    <property type="project" value="InterPro"/>
</dbReference>
<dbReference type="PANTHER" id="PTHR12992:SF11">
    <property type="entry name" value="MITOCHONDRIAL COENZYME A DIPHOSPHATASE NUDT8"/>
    <property type="match status" value="1"/>
</dbReference>
<evidence type="ECO:0000313" key="9">
    <source>
        <dbReference type="Proteomes" id="UP000036503"/>
    </source>
</evidence>
<protein>
    <submittedName>
        <fullName evidence="8">NUDIX hydrolase</fullName>
    </submittedName>
</protein>
<dbReference type="EMBL" id="LEKT01000021">
    <property type="protein sequence ID" value="KMO86496.1"/>
    <property type="molecule type" value="Genomic_DNA"/>
</dbReference>
<evidence type="ECO:0000256" key="2">
    <source>
        <dbReference type="ARBA" id="ARBA00001946"/>
    </source>
</evidence>
<comment type="cofactor">
    <cofactor evidence="2">
        <name>Mg(2+)</name>
        <dbReference type="ChEBI" id="CHEBI:18420"/>
    </cofactor>
</comment>
<evidence type="ECO:0000256" key="3">
    <source>
        <dbReference type="ARBA" id="ARBA00022723"/>
    </source>
</evidence>
<keyword evidence="5" id="KW-0460">Magnesium</keyword>
<keyword evidence="6" id="KW-0464">Manganese</keyword>
<dbReference type="PATRIC" id="fig|1122219.3.peg.1203"/>
<proteinExistence type="predicted"/>
<dbReference type="Pfam" id="PF00293">
    <property type="entry name" value="NUDIX"/>
    <property type="match status" value="1"/>
</dbReference>
<reference evidence="8 9" key="1">
    <citation type="submission" date="2015-06" db="EMBL/GenBank/DDBJ databases">
        <title>Draft genome sequence of beer spoilage bacterium Megasphaera cerevisiae type strain 20462.</title>
        <authorList>
            <person name="Kutumbaka K."/>
            <person name="Pasmowitz J."/>
            <person name="Mategko J."/>
            <person name="Reyes D."/>
            <person name="Friedrich A."/>
            <person name="Han S."/>
            <person name="Martens-Habbena W."/>
            <person name="Neal-McKinney J."/>
            <person name="Janagama H.K."/>
            <person name="Nadala C."/>
            <person name="Samadpour M."/>
        </authorList>
    </citation>
    <scope>NUCLEOTIDE SEQUENCE [LARGE SCALE GENOMIC DNA]</scope>
    <source>
        <strain evidence="8 9">DSM 20462</strain>
    </source>
</reference>
<gene>
    <name evidence="8" type="ORF">AB840_07640</name>
</gene>
<dbReference type="InterPro" id="IPR000086">
    <property type="entry name" value="NUDIX_hydrolase_dom"/>
</dbReference>
<dbReference type="OrthoDB" id="9802805at2"/>
<accession>A0A0J6ZNQ3</accession>
<dbReference type="SUPFAM" id="SSF55811">
    <property type="entry name" value="Nudix"/>
    <property type="match status" value="1"/>
</dbReference>
<dbReference type="STRING" id="39029.BSR42_00275"/>